<dbReference type="Pfam" id="PF07978">
    <property type="entry name" value="NIPSNAP"/>
    <property type="match status" value="1"/>
</dbReference>
<dbReference type="AlphaFoldDB" id="A0A840U5I8"/>
<keyword evidence="4" id="KW-1185">Reference proteome</keyword>
<protein>
    <recommendedName>
        <fullName evidence="2">NIPSNAP domain-containing protein</fullName>
    </recommendedName>
</protein>
<accession>A0A840U5I8</accession>
<gene>
    <name evidence="3" type="ORF">HNQ92_005742</name>
</gene>
<evidence type="ECO:0000256" key="1">
    <source>
        <dbReference type="SAM" id="SignalP"/>
    </source>
</evidence>
<keyword evidence="1" id="KW-0732">Signal</keyword>
<dbReference type="InterPro" id="IPR011008">
    <property type="entry name" value="Dimeric_a/b-barrel"/>
</dbReference>
<evidence type="ECO:0000259" key="2">
    <source>
        <dbReference type="Pfam" id="PF07978"/>
    </source>
</evidence>
<name>A0A840U5I8_9BACT</name>
<organism evidence="3 4">
    <name type="scientific">Rhabdobacter roseus</name>
    <dbReference type="NCBI Taxonomy" id="1655419"/>
    <lineage>
        <taxon>Bacteria</taxon>
        <taxon>Pseudomonadati</taxon>
        <taxon>Bacteroidota</taxon>
        <taxon>Cytophagia</taxon>
        <taxon>Cytophagales</taxon>
        <taxon>Cytophagaceae</taxon>
        <taxon>Rhabdobacter</taxon>
    </lineage>
</organism>
<dbReference type="InterPro" id="IPR012577">
    <property type="entry name" value="NIPSNAP"/>
</dbReference>
<dbReference type="Gene3D" id="3.30.70.100">
    <property type="match status" value="2"/>
</dbReference>
<comment type="caution">
    <text evidence="3">The sequence shown here is derived from an EMBL/GenBank/DDBJ whole genome shotgun (WGS) entry which is preliminary data.</text>
</comment>
<evidence type="ECO:0000313" key="3">
    <source>
        <dbReference type="EMBL" id="MBB5287578.1"/>
    </source>
</evidence>
<dbReference type="Proteomes" id="UP000557307">
    <property type="component" value="Unassembled WGS sequence"/>
</dbReference>
<dbReference type="EMBL" id="JACHGF010000020">
    <property type="protein sequence ID" value="MBB5287578.1"/>
    <property type="molecule type" value="Genomic_DNA"/>
</dbReference>
<proteinExistence type="predicted"/>
<feature type="domain" description="NIPSNAP" evidence="2">
    <location>
        <begin position="153"/>
        <end position="256"/>
    </location>
</feature>
<reference evidence="3 4" key="1">
    <citation type="submission" date="2020-08" db="EMBL/GenBank/DDBJ databases">
        <title>Genomic Encyclopedia of Type Strains, Phase IV (KMG-IV): sequencing the most valuable type-strain genomes for metagenomic binning, comparative biology and taxonomic classification.</title>
        <authorList>
            <person name="Goeker M."/>
        </authorList>
    </citation>
    <scope>NUCLEOTIDE SEQUENCE [LARGE SCALE GENOMIC DNA]</scope>
    <source>
        <strain evidence="3 4">DSM 105074</strain>
    </source>
</reference>
<dbReference type="RefSeq" id="WP_184180015.1">
    <property type="nucleotide sequence ID" value="NZ_JACHGF010000020.1"/>
</dbReference>
<feature type="chain" id="PRO_5032670175" description="NIPSNAP domain-containing protein" evidence="1">
    <location>
        <begin position="22"/>
        <end position="258"/>
    </location>
</feature>
<feature type="signal peptide" evidence="1">
    <location>
        <begin position="1"/>
        <end position="21"/>
    </location>
</feature>
<dbReference type="SUPFAM" id="SSF54909">
    <property type="entry name" value="Dimeric alpha+beta barrel"/>
    <property type="match status" value="1"/>
</dbReference>
<sequence>MNRFFSLFCLLALLSQSTYSAAPKRDFYEIRIYHLSGKAQEERVERYLKNAYLPALHRAGIKEVGVFKPVETDTAAGKRIYVYTPLRSLDQVPKLLQQLEKDKQYLADGQEYLEAAWNNPPYQRIETILLEAFDKMPRYRKPTLDSPRSQQIYELRSYEGATEKLYNKKVEMFNTGGEIAIFESLGFNAVFYGKALSGRTMPNLMYLTTFTDKASRDAHWKSFSSDPAWKALSGKSEYDHTVSKNNTYFLRPTEYSDI</sequence>
<evidence type="ECO:0000313" key="4">
    <source>
        <dbReference type="Proteomes" id="UP000557307"/>
    </source>
</evidence>